<dbReference type="AlphaFoldDB" id="A0A8I6SIV2"/>
<dbReference type="Proteomes" id="UP000494040">
    <property type="component" value="Unassembled WGS sequence"/>
</dbReference>
<dbReference type="GO" id="GO:0016020">
    <property type="term" value="C:membrane"/>
    <property type="evidence" value="ECO:0007669"/>
    <property type="project" value="UniProtKB-SubCell"/>
</dbReference>
<evidence type="ECO:0000256" key="2">
    <source>
        <dbReference type="ARBA" id="ARBA00013977"/>
    </source>
</evidence>
<dbReference type="PANTHER" id="PTHR13628">
    <property type="entry name" value="TRANSMEMBRANE PROTEIN 267"/>
    <property type="match status" value="1"/>
</dbReference>
<accession>A0A8I6SIV2</accession>
<evidence type="ECO:0000313" key="7">
    <source>
        <dbReference type="Proteomes" id="UP000494040"/>
    </source>
</evidence>
<dbReference type="OrthoDB" id="338231at2759"/>
<keyword evidence="4" id="KW-1133">Transmembrane helix</keyword>
<organism evidence="6 7">
    <name type="scientific">Cimex lectularius</name>
    <name type="common">Bed bug</name>
    <name type="synonym">Acanthia lectularia</name>
    <dbReference type="NCBI Taxonomy" id="79782"/>
    <lineage>
        <taxon>Eukaryota</taxon>
        <taxon>Metazoa</taxon>
        <taxon>Ecdysozoa</taxon>
        <taxon>Arthropoda</taxon>
        <taxon>Hexapoda</taxon>
        <taxon>Insecta</taxon>
        <taxon>Pterygota</taxon>
        <taxon>Neoptera</taxon>
        <taxon>Paraneoptera</taxon>
        <taxon>Hemiptera</taxon>
        <taxon>Heteroptera</taxon>
        <taxon>Panheteroptera</taxon>
        <taxon>Cimicomorpha</taxon>
        <taxon>Cimicidae</taxon>
        <taxon>Cimex</taxon>
    </lineage>
</organism>
<dbReference type="PANTHER" id="PTHR13628:SF1">
    <property type="entry name" value="TRANSMEMBRANE PROTEIN 267"/>
    <property type="match status" value="1"/>
</dbReference>
<evidence type="ECO:0000256" key="3">
    <source>
        <dbReference type="ARBA" id="ARBA00022692"/>
    </source>
</evidence>
<keyword evidence="5" id="KW-0472">Membrane</keyword>
<keyword evidence="3" id="KW-0812">Transmembrane</keyword>
<protein>
    <recommendedName>
        <fullName evidence="2">Transmembrane protein 267</fullName>
    </recommendedName>
</protein>
<keyword evidence="7" id="KW-1185">Reference proteome</keyword>
<reference evidence="6" key="1">
    <citation type="submission" date="2022-01" db="UniProtKB">
        <authorList>
            <consortium name="EnsemblMetazoa"/>
        </authorList>
    </citation>
    <scope>IDENTIFICATION</scope>
</reference>
<comment type="subcellular location">
    <subcellularLocation>
        <location evidence="1">Membrane</location>
        <topology evidence="1">Multi-pass membrane protein</topology>
    </subcellularLocation>
</comment>
<evidence type="ECO:0000256" key="4">
    <source>
        <dbReference type="ARBA" id="ARBA00022989"/>
    </source>
</evidence>
<dbReference type="EnsemblMetazoa" id="XM_024227524.1">
    <property type="protein sequence ID" value="XP_024083292.1"/>
    <property type="gene ID" value="LOC106667848"/>
</dbReference>
<evidence type="ECO:0000256" key="1">
    <source>
        <dbReference type="ARBA" id="ARBA00004141"/>
    </source>
</evidence>
<dbReference type="InterPro" id="IPR026572">
    <property type="entry name" value="TMEM267"/>
</dbReference>
<evidence type="ECO:0000256" key="5">
    <source>
        <dbReference type="ARBA" id="ARBA00023136"/>
    </source>
</evidence>
<evidence type="ECO:0000313" key="6">
    <source>
        <dbReference type="EnsemblMetazoa" id="XP_024083292.1"/>
    </source>
</evidence>
<sequence length="175" mass="19686">MLLSCFLTLSIGLAAFCGDRLLDFYTNKILRAFIDNATHGAVGLLTWAVVVVSLPEGRKYYIFSRLVDVILCGFAACAIDVDHITKPFVKSPNIKITKTEWLTVLCWLLSAASISHHIRDGTRRGLWFWPFGSTSPIPYTMYVTLLCLLPFAEREMMILTVRSRITVADILNIQV</sequence>
<dbReference type="RefSeq" id="XP_024083292.1">
    <property type="nucleotide sequence ID" value="XM_024227524.1"/>
</dbReference>
<name>A0A8I6SIV2_CIMLE</name>
<dbReference type="GeneID" id="106667848"/>
<proteinExistence type="predicted"/>